<feature type="domain" description="Type I restriction modification DNA specificity" evidence="4">
    <location>
        <begin position="195"/>
        <end position="371"/>
    </location>
</feature>
<name>A0AB37LR66_9BACT</name>
<dbReference type="CDD" id="cd17260">
    <property type="entry name" value="RMtype1_S_EcoEI-TRD1-CR1_like"/>
    <property type="match status" value="1"/>
</dbReference>
<dbReference type="Proteomes" id="UP000261088">
    <property type="component" value="Unassembled WGS sequence"/>
</dbReference>
<dbReference type="RefSeq" id="WP_122122669.1">
    <property type="nucleotide sequence ID" value="NZ_QSUP01000031.1"/>
</dbReference>
<dbReference type="PANTHER" id="PTHR43140:SF1">
    <property type="entry name" value="TYPE I RESTRICTION ENZYME ECOKI SPECIFICITY SUBUNIT"/>
    <property type="match status" value="1"/>
</dbReference>
<dbReference type="PANTHER" id="PTHR43140">
    <property type="entry name" value="TYPE-1 RESTRICTION ENZYME ECOKI SPECIFICITY PROTEIN"/>
    <property type="match status" value="1"/>
</dbReference>
<organism evidence="5 6">
    <name type="scientific">Parabacteroides merdae</name>
    <dbReference type="NCBI Taxonomy" id="46503"/>
    <lineage>
        <taxon>Bacteria</taxon>
        <taxon>Pseudomonadati</taxon>
        <taxon>Bacteroidota</taxon>
        <taxon>Bacteroidia</taxon>
        <taxon>Bacteroidales</taxon>
        <taxon>Tannerellaceae</taxon>
        <taxon>Parabacteroides</taxon>
    </lineage>
</organism>
<accession>A0AB37LR66</accession>
<comment type="similarity">
    <text evidence="1">Belongs to the type-I restriction system S methylase family.</text>
</comment>
<evidence type="ECO:0000256" key="2">
    <source>
        <dbReference type="ARBA" id="ARBA00022747"/>
    </source>
</evidence>
<comment type="caution">
    <text evidence="5">The sequence shown here is derived from an EMBL/GenBank/DDBJ whole genome shotgun (WGS) entry which is preliminary data.</text>
</comment>
<dbReference type="CDD" id="cd17281">
    <property type="entry name" value="RMtype1_S_HpyAXIII_TRD1-CR1_like"/>
    <property type="match status" value="1"/>
</dbReference>
<sequence length="396" mass="45219">MRLKDVAILNPNYIGADLGDELVSFSPMECLRYDNLSPYTISFKNAKGKYTYFANNDVLFAKVTPCFENLNIAVASNLVNGIGFGSSEINVLRFSDDCYARYFFYLICSRSFVDKGCASMCGVGGLKRVNPLAVTTFEFELPSRLKQEAIATYLDKECGKIRKEIGLLERKADCYRNLRHSLIIKAVTQKNPNYHAYRLKDVFELRNGYTPSKAVNEFWEGGTIPWFRMEDIRKNGRILSDSIQHITQEAIKTAGLFEANSFILATTATIGEHAWLIADSLANQQFTNFKIRKSLKEKVSIKWMFYKFFHIDEYCKRGCRVTTFAAVDMVELTNMPIYLPPIEEQLKDVAYLDDKCNKIDAIIKMIESKIELLKELKRSLINEVVTGQRAINISKS</sequence>
<dbReference type="Gene3D" id="3.90.220.20">
    <property type="entry name" value="DNA methylase specificity domains"/>
    <property type="match status" value="2"/>
</dbReference>
<proteinExistence type="inferred from homology"/>
<dbReference type="SUPFAM" id="SSF116734">
    <property type="entry name" value="DNA methylase specificity domain"/>
    <property type="match status" value="2"/>
</dbReference>
<reference evidence="5 6" key="1">
    <citation type="submission" date="2018-08" db="EMBL/GenBank/DDBJ databases">
        <title>A genome reference for cultivated species of the human gut microbiota.</title>
        <authorList>
            <person name="Zou Y."/>
            <person name="Xue W."/>
            <person name="Luo G."/>
        </authorList>
    </citation>
    <scope>NUCLEOTIDE SEQUENCE [LARGE SCALE GENOMIC DNA]</scope>
    <source>
        <strain evidence="5 6">OM05-11AA</strain>
    </source>
</reference>
<keyword evidence="2" id="KW-0680">Restriction system</keyword>
<evidence type="ECO:0000313" key="6">
    <source>
        <dbReference type="Proteomes" id="UP000261088"/>
    </source>
</evidence>
<dbReference type="InterPro" id="IPR044946">
    <property type="entry name" value="Restrct_endonuc_typeI_TRD_sf"/>
</dbReference>
<evidence type="ECO:0000259" key="4">
    <source>
        <dbReference type="Pfam" id="PF01420"/>
    </source>
</evidence>
<dbReference type="AlphaFoldDB" id="A0AB37LR66"/>
<protein>
    <recommendedName>
        <fullName evidence="4">Type I restriction modification DNA specificity domain-containing protein</fullName>
    </recommendedName>
</protein>
<evidence type="ECO:0000313" key="5">
    <source>
        <dbReference type="EMBL" id="RGN46999.1"/>
    </source>
</evidence>
<dbReference type="InterPro" id="IPR000055">
    <property type="entry name" value="Restrct_endonuc_typeI_TRD"/>
</dbReference>
<dbReference type="GO" id="GO:0009307">
    <property type="term" value="P:DNA restriction-modification system"/>
    <property type="evidence" value="ECO:0007669"/>
    <property type="project" value="UniProtKB-KW"/>
</dbReference>
<evidence type="ECO:0000256" key="1">
    <source>
        <dbReference type="ARBA" id="ARBA00010923"/>
    </source>
</evidence>
<dbReference type="Pfam" id="PF01420">
    <property type="entry name" value="Methylase_S"/>
    <property type="match status" value="1"/>
</dbReference>
<dbReference type="InterPro" id="IPR051212">
    <property type="entry name" value="Type-I_RE_S_subunit"/>
</dbReference>
<dbReference type="GO" id="GO:0003677">
    <property type="term" value="F:DNA binding"/>
    <property type="evidence" value="ECO:0007669"/>
    <property type="project" value="UniProtKB-KW"/>
</dbReference>
<dbReference type="EMBL" id="QSUP01000031">
    <property type="protein sequence ID" value="RGN46999.1"/>
    <property type="molecule type" value="Genomic_DNA"/>
</dbReference>
<keyword evidence="3" id="KW-0238">DNA-binding</keyword>
<gene>
    <name evidence="5" type="ORF">DXB61_16725</name>
</gene>
<evidence type="ECO:0000256" key="3">
    <source>
        <dbReference type="ARBA" id="ARBA00023125"/>
    </source>
</evidence>